<protein>
    <submittedName>
        <fullName evidence="2">Uncharacterized protein</fullName>
    </submittedName>
</protein>
<dbReference type="EMBL" id="CT868657">
    <property type="protein sequence ID" value="CAK89884.1"/>
    <property type="molecule type" value="Genomic_DNA"/>
</dbReference>
<dbReference type="OrthoDB" id="2163395at2759"/>
<dbReference type="OMA" id="CQNYMNI"/>
<comment type="similarity">
    <text evidence="1">Belongs to the CFAP97 family.</text>
</comment>
<dbReference type="InParanoid" id="A0E3L7"/>
<organism evidence="2 3">
    <name type="scientific">Paramecium tetraurelia</name>
    <dbReference type="NCBI Taxonomy" id="5888"/>
    <lineage>
        <taxon>Eukaryota</taxon>
        <taxon>Sar</taxon>
        <taxon>Alveolata</taxon>
        <taxon>Ciliophora</taxon>
        <taxon>Intramacronucleata</taxon>
        <taxon>Oligohymenophorea</taxon>
        <taxon>Peniculida</taxon>
        <taxon>Parameciidae</taxon>
        <taxon>Paramecium</taxon>
    </lineage>
</organism>
<dbReference type="InterPro" id="IPR038791">
    <property type="entry name" value="Cfap97/Hemingway"/>
</dbReference>
<dbReference type="Proteomes" id="UP000000600">
    <property type="component" value="Unassembled WGS sequence"/>
</dbReference>
<evidence type="ECO:0000313" key="2">
    <source>
        <dbReference type="EMBL" id="CAK89884.1"/>
    </source>
</evidence>
<evidence type="ECO:0000313" key="3">
    <source>
        <dbReference type="Proteomes" id="UP000000600"/>
    </source>
</evidence>
<dbReference type="Pfam" id="PF13879">
    <property type="entry name" value="Hmw_CFAP97"/>
    <property type="match status" value="1"/>
</dbReference>
<sequence>MRSNHQYNYNYKLDQIFQREKQLFIVNRSYDLHLKKLNEIKSKKTQSQQRVQHQEILEKRNNLRQQRRRFDLNEQSERINKGNSQLYQKITEICNRPMQQDYYKYEDENLHHPHNLNLTFRKNQAQQIQNENIKIADRLMKQEPVLKIEEFSHSYKENKRLMMRLQRYQQCQNYMNIIRNNMTYSYRDSTNNSSISSKKKEKQQLQFQLQPIINYKVKSVEACDLDKLKESKVKVEQQQETEQLKDQQIKQQLSEIQQVNEESQIETIRQDESVEQQIQSQIERQVKQYQEEQSDDIDQQQK</sequence>
<proteinExistence type="inferred from homology"/>
<dbReference type="PANTHER" id="PTHR23035:SF2">
    <property type="entry name" value="KIAA1430 HOMOLOGUE"/>
    <property type="match status" value="1"/>
</dbReference>
<keyword evidence="3" id="KW-1185">Reference proteome</keyword>
<evidence type="ECO:0000256" key="1">
    <source>
        <dbReference type="ARBA" id="ARBA00008315"/>
    </source>
</evidence>
<dbReference type="PANTHER" id="PTHR23035">
    <property type="entry name" value="CILIA- AND FLAGELLA-ASSOCIATED PROTEIN 97-RELATED"/>
    <property type="match status" value="1"/>
</dbReference>
<dbReference type="GeneID" id="5043068"/>
<gene>
    <name evidence="2" type="ORF">GSPATT00023057001</name>
</gene>
<dbReference type="AlphaFoldDB" id="A0E3L7"/>
<name>A0E3L7_PARTE</name>
<accession>A0E3L7</accession>
<dbReference type="HOGENOM" id="CLU_922752_0_0_1"/>
<dbReference type="RefSeq" id="XP_001457281.1">
    <property type="nucleotide sequence ID" value="XM_001457244.1"/>
</dbReference>
<dbReference type="InterPro" id="IPR029488">
    <property type="entry name" value="Hmw/CFAP97"/>
</dbReference>
<dbReference type="KEGG" id="ptm:GSPATT00023057001"/>
<reference evidence="2 3" key="1">
    <citation type="journal article" date="2006" name="Nature">
        <title>Global trends of whole-genome duplications revealed by the ciliate Paramecium tetraurelia.</title>
        <authorList>
            <consortium name="Genoscope"/>
            <person name="Aury J.-M."/>
            <person name="Jaillon O."/>
            <person name="Duret L."/>
            <person name="Noel B."/>
            <person name="Jubin C."/>
            <person name="Porcel B.M."/>
            <person name="Segurens B."/>
            <person name="Daubin V."/>
            <person name="Anthouard V."/>
            <person name="Aiach N."/>
            <person name="Arnaiz O."/>
            <person name="Billaut A."/>
            <person name="Beisson J."/>
            <person name="Blanc I."/>
            <person name="Bouhouche K."/>
            <person name="Camara F."/>
            <person name="Duharcourt S."/>
            <person name="Guigo R."/>
            <person name="Gogendeau D."/>
            <person name="Katinka M."/>
            <person name="Keller A.-M."/>
            <person name="Kissmehl R."/>
            <person name="Klotz C."/>
            <person name="Koll F."/>
            <person name="Le Moue A."/>
            <person name="Lepere C."/>
            <person name="Malinsky S."/>
            <person name="Nowacki M."/>
            <person name="Nowak J.K."/>
            <person name="Plattner H."/>
            <person name="Poulain J."/>
            <person name="Ruiz F."/>
            <person name="Serrano V."/>
            <person name="Zagulski M."/>
            <person name="Dessen P."/>
            <person name="Betermier M."/>
            <person name="Weissenbach J."/>
            <person name="Scarpelli C."/>
            <person name="Schachter V."/>
            <person name="Sperling L."/>
            <person name="Meyer E."/>
            <person name="Cohen J."/>
            <person name="Wincker P."/>
        </authorList>
    </citation>
    <scope>NUCLEOTIDE SEQUENCE [LARGE SCALE GENOMIC DNA]</scope>
    <source>
        <strain evidence="2 3">Stock d4-2</strain>
    </source>
</reference>